<keyword evidence="3" id="KW-1185">Reference proteome</keyword>
<evidence type="ECO:0000313" key="2">
    <source>
        <dbReference type="EMBL" id="CAK0862864.1"/>
    </source>
</evidence>
<gene>
    <name evidence="2" type="ORF">PCOR1329_LOCUS51178</name>
</gene>
<organism evidence="2 3">
    <name type="scientific">Prorocentrum cordatum</name>
    <dbReference type="NCBI Taxonomy" id="2364126"/>
    <lineage>
        <taxon>Eukaryota</taxon>
        <taxon>Sar</taxon>
        <taxon>Alveolata</taxon>
        <taxon>Dinophyceae</taxon>
        <taxon>Prorocentrales</taxon>
        <taxon>Prorocentraceae</taxon>
        <taxon>Prorocentrum</taxon>
    </lineage>
</organism>
<feature type="region of interest" description="Disordered" evidence="1">
    <location>
        <begin position="1"/>
        <end position="34"/>
    </location>
</feature>
<feature type="compositionally biased region" description="Basic and acidic residues" evidence="1">
    <location>
        <begin position="1"/>
        <end position="11"/>
    </location>
</feature>
<dbReference type="Proteomes" id="UP001189429">
    <property type="component" value="Unassembled WGS sequence"/>
</dbReference>
<feature type="compositionally biased region" description="Low complexity" evidence="1">
    <location>
        <begin position="21"/>
        <end position="34"/>
    </location>
</feature>
<feature type="compositionally biased region" description="Basic and acidic residues" evidence="1">
    <location>
        <begin position="73"/>
        <end position="82"/>
    </location>
</feature>
<reference evidence="2" key="1">
    <citation type="submission" date="2023-10" db="EMBL/GenBank/DDBJ databases">
        <authorList>
            <person name="Chen Y."/>
            <person name="Shah S."/>
            <person name="Dougan E. K."/>
            <person name="Thang M."/>
            <person name="Chan C."/>
        </authorList>
    </citation>
    <scope>NUCLEOTIDE SEQUENCE [LARGE SCALE GENOMIC DNA]</scope>
</reference>
<comment type="caution">
    <text evidence="2">The sequence shown here is derived from an EMBL/GenBank/DDBJ whole genome shotgun (WGS) entry which is preliminary data.</text>
</comment>
<proteinExistence type="predicted"/>
<dbReference type="EMBL" id="CAUYUJ010016204">
    <property type="protein sequence ID" value="CAK0862864.1"/>
    <property type="molecule type" value="Genomic_DNA"/>
</dbReference>
<accession>A0ABN9USG9</accession>
<feature type="region of interest" description="Disordered" evidence="1">
    <location>
        <begin position="73"/>
        <end position="97"/>
    </location>
</feature>
<name>A0ABN9USG9_9DINO</name>
<evidence type="ECO:0000256" key="1">
    <source>
        <dbReference type="SAM" id="MobiDB-lite"/>
    </source>
</evidence>
<feature type="compositionally biased region" description="Gly residues" evidence="1">
    <location>
        <begin position="83"/>
        <end position="97"/>
    </location>
</feature>
<protein>
    <submittedName>
        <fullName evidence="2">Uncharacterized protein</fullName>
    </submittedName>
</protein>
<sequence>MNKHKCSEVPRHRFLPRKIRPLSMRPPRRPSVAPRARVISTQPVGAWRRKSEVRARSARKPCLVGGAAERARNGGAWEKRGEGIGNQRGGGGAEAPAEGGGGAFGAVSCAGARATPIAMLAGAESNRAAARVLHIQTVQGPLSMIPLLANHYILEEAKNYMSVHGEK</sequence>
<evidence type="ECO:0000313" key="3">
    <source>
        <dbReference type="Proteomes" id="UP001189429"/>
    </source>
</evidence>